<sequence>MCNSKNEENKNEGLNEQSQDEQSIDFGDSSKEIENSVINDNGSNGSDVGLTERLRNILSDEGDGDLLLQGNDGENNVLQWLQALDLQVIGACRADERLKPLLKLNVSSGLAEDHLLAHLSQHFEVPEVGKLARCLCIPLVSIRVGRVMRQGSLLCPTGTRGNLNLTLLPSSGLRISYVGDDGCIERLVTMSCNSESSVLIEEIPADKSGRSFLVKLPDGQVSYFWCSEQSKHYGFQLVAKMKDLLRRKPSLAQLSGISEPRLDCFATYLRAYLCAAVSCDNVNNSVSSSPAEFDSNFQGPSSSIKLSRSRCINGPAGKPHSVYQGSLSPRSNSFKDGAPRNSSIRSGTREKFKRRADIHCIFSIIDDLPVTSTSVTEAFSANQTENRKVSDGTLCSFLPLSSLDSLGLSAFPLSSGLPSSRLPSPQISSNTSIFSPYYCWCPPCTSALQYTVTPPHLPFSSMETVSLPPLSTLLSAAMSSSSLSPPKLPLDLIEVPSLEFPALVPDPMARVPLPVSSFITVSSSQQIPMFTPLMCDPIVHIPIMNVCSAGQGYMVSAGPAISTAISPLLPSFVNPLIPETESVLEKNARETLRMLLSSTQTNSQLEALPSVFNSMDSKHSMAVGSRGLYSGTRDVETIANSIAAMGMVSLPHAGGDVTRVYTCNHKLDTQIDGSRDLEEYCVLDDDANDSTIINDTRERLDAA</sequence>
<feature type="compositionally biased region" description="Basic and acidic residues" evidence="1">
    <location>
        <begin position="1"/>
        <end position="13"/>
    </location>
</feature>
<feature type="compositionally biased region" description="Polar residues" evidence="1">
    <location>
        <begin position="36"/>
        <end position="45"/>
    </location>
</feature>
<evidence type="ECO:0008006" key="4">
    <source>
        <dbReference type="Google" id="ProtNLM"/>
    </source>
</evidence>
<proteinExistence type="predicted"/>
<evidence type="ECO:0000313" key="2">
    <source>
        <dbReference type="EMBL" id="PIA28084.1"/>
    </source>
</evidence>
<dbReference type="Proteomes" id="UP000230069">
    <property type="component" value="Unassembled WGS sequence"/>
</dbReference>
<reference evidence="2 3" key="1">
    <citation type="submission" date="2017-09" db="EMBL/GenBank/DDBJ databases">
        <title>WGS assembly of Aquilegia coerulea Goldsmith.</title>
        <authorList>
            <person name="Hodges S."/>
            <person name="Kramer E."/>
            <person name="Nordborg M."/>
            <person name="Tomkins J."/>
            <person name="Borevitz J."/>
            <person name="Derieg N."/>
            <person name="Yan J."/>
            <person name="Mihaltcheva S."/>
            <person name="Hayes R.D."/>
            <person name="Rokhsar D."/>
        </authorList>
    </citation>
    <scope>NUCLEOTIDE SEQUENCE [LARGE SCALE GENOMIC DNA]</scope>
    <source>
        <strain evidence="3">cv. Goldsmith</strain>
    </source>
</reference>
<dbReference type="InParanoid" id="A0A2G5C9Y2"/>
<keyword evidence="3" id="KW-1185">Reference proteome</keyword>
<evidence type="ECO:0000313" key="3">
    <source>
        <dbReference type="Proteomes" id="UP000230069"/>
    </source>
</evidence>
<accession>A0A2G5C9Y2</accession>
<name>A0A2G5C9Y2_AQUCA</name>
<organism evidence="2 3">
    <name type="scientific">Aquilegia coerulea</name>
    <name type="common">Rocky mountain columbine</name>
    <dbReference type="NCBI Taxonomy" id="218851"/>
    <lineage>
        <taxon>Eukaryota</taxon>
        <taxon>Viridiplantae</taxon>
        <taxon>Streptophyta</taxon>
        <taxon>Embryophyta</taxon>
        <taxon>Tracheophyta</taxon>
        <taxon>Spermatophyta</taxon>
        <taxon>Magnoliopsida</taxon>
        <taxon>Ranunculales</taxon>
        <taxon>Ranunculaceae</taxon>
        <taxon>Thalictroideae</taxon>
        <taxon>Aquilegia</taxon>
    </lineage>
</organism>
<dbReference type="FunCoup" id="A0A2G5C9Y2">
    <property type="interactions" value="1118"/>
</dbReference>
<feature type="region of interest" description="Disordered" evidence="1">
    <location>
        <begin position="316"/>
        <end position="349"/>
    </location>
</feature>
<dbReference type="OrthoDB" id="1921521at2759"/>
<dbReference type="STRING" id="218851.A0A2G5C9Y2"/>
<gene>
    <name evidence="2" type="ORF">AQUCO_07200008v1</name>
</gene>
<dbReference type="AlphaFoldDB" id="A0A2G5C9Y2"/>
<feature type="region of interest" description="Disordered" evidence="1">
    <location>
        <begin position="1"/>
        <end position="45"/>
    </location>
</feature>
<feature type="compositionally biased region" description="Polar residues" evidence="1">
    <location>
        <begin position="323"/>
        <end position="346"/>
    </location>
</feature>
<protein>
    <recommendedName>
        <fullName evidence="4">Flocculation protein</fullName>
    </recommendedName>
</protein>
<dbReference type="PANTHER" id="PTHR36741">
    <property type="entry name" value="OS07G0100500 PROTEIN"/>
    <property type="match status" value="1"/>
</dbReference>
<dbReference type="PANTHER" id="PTHR36741:SF1">
    <property type="entry name" value="OS07G0100500 PROTEIN"/>
    <property type="match status" value="1"/>
</dbReference>
<evidence type="ECO:0000256" key="1">
    <source>
        <dbReference type="SAM" id="MobiDB-lite"/>
    </source>
</evidence>
<dbReference type="EMBL" id="KZ305089">
    <property type="protein sequence ID" value="PIA28084.1"/>
    <property type="molecule type" value="Genomic_DNA"/>
</dbReference>